<name>A0A182IJR3_ANOAO</name>
<proteinExistence type="predicted"/>
<sequence length="600" mass="66696">MDNNNSGNSYKFPVGYKRVKSSKFGEQSDNRRSVGWLQFSVPPPDNCASGPAMENARTIAMHQAQVSNPFSMLPMDGFFCRMPPPGFHNNFAYCVNNGMNAPPANGGHPFPAYAYQNPNVCNQFIINNSSHGMFNRFPPSNMLTVTQQPSNAFGGVPQVEESFEQCTQNTSKCDSPEGPITNHFDDLIQTALEGCKMAVSLASSNQKRPCFKKIDTLCANLQLDLVKADNVMANINSQGLAWAVKDFIFVFTRIMNAWIILKGYVHSQPAGLVDIQNELCPKFLDAFSRWHLSTHELTQSLIDSFVKLDKLAKTQRVGVAVHAKAKQPANDTEKEKPTDECLEKQSESCGFPNTDGAYIRTGLYETFKTPSGLARSPLFGGHKIAYPLSDPDTAQPYIIVSPKSSNNEPNESRKAPSSTVEKDRPASSFLDRRLMEKLHGTATASAIDALLEQVFAIEEAKYFSILNFTKNYFPDFQLVAKKCSDLRTIITNAEMGAYRKVSDLVEDLQELVDACKNYMEAFEMFELAKQDEKFARTLSTVQEQEVENIPQMLSFVAKMDLVLRKARSFIYRQEADGKGSVTSSESSTETLIASSETIDV</sequence>
<organism evidence="4">
    <name type="scientific">Anopheles atroparvus</name>
    <name type="common">European mosquito</name>
    <dbReference type="NCBI Taxonomy" id="41427"/>
    <lineage>
        <taxon>Eukaryota</taxon>
        <taxon>Metazoa</taxon>
        <taxon>Ecdysozoa</taxon>
        <taxon>Arthropoda</taxon>
        <taxon>Hexapoda</taxon>
        <taxon>Insecta</taxon>
        <taxon>Pterygota</taxon>
        <taxon>Neoptera</taxon>
        <taxon>Endopterygota</taxon>
        <taxon>Diptera</taxon>
        <taxon>Nematocera</taxon>
        <taxon>Culicoidea</taxon>
        <taxon>Culicidae</taxon>
        <taxon>Anophelinae</taxon>
        <taxon>Anopheles</taxon>
    </lineage>
</organism>
<accession>A0A182IJR3</accession>
<dbReference type="AlphaFoldDB" id="A0A182IJR3"/>
<feature type="compositionally biased region" description="Basic and acidic residues" evidence="2">
    <location>
        <begin position="331"/>
        <end position="346"/>
    </location>
</feature>
<dbReference type="EnsemblMetazoa" id="AATE000468-RA">
    <property type="protein sequence ID" value="AATE000468-PA.1"/>
    <property type="gene ID" value="AATE000468"/>
</dbReference>
<keyword evidence="1" id="KW-0103">Bromodomain</keyword>
<dbReference type="VEuPathDB" id="VectorBase:AATE000468"/>
<feature type="region of interest" description="Disordered" evidence="2">
    <location>
        <begin position="323"/>
        <end position="347"/>
    </location>
</feature>
<feature type="domain" description="Bromo" evidence="3">
    <location>
        <begin position="448"/>
        <end position="527"/>
    </location>
</feature>
<feature type="region of interest" description="Disordered" evidence="2">
    <location>
        <begin position="578"/>
        <end position="600"/>
    </location>
</feature>
<reference evidence="4" key="1">
    <citation type="submission" date="2022-08" db="UniProtKB">
        <authorList>
            <consortium name="EnsemblMetazoa"/>
        </authorList>
    </citation>
    <scope>IDENTIFICATION</scope>
    <source>
        <strain evidence="4">EBRO</strain>
    </source>
</reference>
<protein>
    <submittedName>
        <fullName evidence="4">Bromo domain-containing protein</fullName>
    </submittedName>
</protein>
<evidence type="ECO:0000256" key="1">
    <source>
        <dbReference type="ARBA" id="ARBA00023117"/>
    </source>
</evidence>
<dbReference type="InterPro" id="IPR001487">
    <property type="entry name" value="Bromodomain"/>
</dbReference>
<evidence type="ECO:0000256" key="2">
    <source>
        <dbReference type="SAM" id="MobiDB-lite"/>
    </source>
</evidence>
<evidence type="ECO:0000313" key="4">
    <source>
        <dbReference type="EnsemblMetazoa" id="AATE000468-PA.1"/>
    </source>
</evidence>
<dbReference type="SUPFAM" id="SSF47370">
    <property type="entry name" value="Bromodomain"/>
    <property type="match status" value="1"/>
</dbReference>
<evidence type="ECO:0000259" key="3">
    <source>
        <dbReference type="Pfam" id="PF00439"/>
    </source>
</evidence>
<dbReference type="Gene3D" id="1.20.920.10">
    <property type="entry name" value="Bromodomain-like"/>
    <property type="match status" value="1"/>
</dbReference>
<feature type="region of interest" description="Disordered" evidence="2">
    <location>
        <begin position="397"/>
        <end position="426"/>
    </location>
</feature>
<feature type="compositionally biased region" description="Low complexity" evidence="2">
    <location>
        <begin position="580"/>
        <end position="600"/>
    </location>
</feature>
<feature type="compositionally biased region" description="Basic and acidic residues" evidence="2">
    <location>
        <begin position="410"/>
        <end position="426"/>
    </location>
</feature>
<dbReference type="InterPro" id="IPR036427">
    <property type="entry name" value="Bromodomain-like_sf"/>
</dbReference>
<dbReference type="Pfam" id="PF00439">
    <property type="entry name" value="Bromodomain"/>
    <property type="match status" value="1"/>
</dbReference>